<accession>H7EJA5</accession>
<dbReference type="RefSeq" id="WP_002703382.1">
    <property type="nucleotide sequence ID" value="NZ_AGRW01000041.1"/>
</dbReference>
<feature type="domain" description="Aromatic amino acid beta-eliminating lyase/threonine aldolase" evidence="4">
    <location>
        <begin position="4"/>
        <end position="295"/>
    </location>
</feature>
<gene>
    <name evidence="5" type="ORF">TresaDRAFT_1530</name>
</gene>
<dbReference type="eggNOG" id="COG2008">
    <property type="taxonomic scope" value="Bacteria"/>
</dbReference>
<evidence type="ECO:0000256" key="3">
    <source>
        <dbReference type="ARBA" id="ARBA00022898"/>
    </source>
</evidence>
<evidence type="ECO:0000256" key="1">
    <source>
        <dbReference type="ARBA" id="ARBA00001933"/>
    </source>
</evidence>
<dbReference type="InterPro" id="IPR001597">
    <property type="entry name" value="ArAA_b-elim_lyase/Thr_aldolase"/>
</dbReference>
<keyword evidence="5" id="KW-0456">Lyase</keyword>
<name>H7EJA5_9SPIR</name>
<dbReference type="OrthoDB" id="9774495at2"/>
<protein>
    <submittedName>
        <fullName evidence="5">Aromatic amino acid beta-eliminating lyase/threonine aldolase</fullName>
    </submittedName>
</protein>
<dbReference type="AlphaFoldDB" id="H7EJA5"/>
<dbReference type="Proteomes" id="UP000003571">
    <property type="component" value="Unassembled WGS sequence"/>
</dbReference>
<dbReference type="SUPFAM" id="SSF53383">
    <property type="entry name" value="PLP-dependent transferases"/>
    <property type="match status" value="1"/>
</dbReference>
<dbReference type="InterPro" id="IPR015424">
    <property type="entry name" value="PyrdxlP-dep_Trfase"/>
</dbReference>
<dbReference type="Gene3D" id="3.90.1150.10">
    <property type="entry name" value="Aspartate Aminotransferase, domain 1"/>
    <property type="match status" value="1"/>
</dbReference>
<dbReference type="GO" id="GO:0006520">
    <property type="term" value="P:amino acid metabolic process"/>
    <property type="evidence" value="ECO:0007669"/>
    <property type="project" value="InterPro"/>
</dbReference>
<comment type="caution">
    <text evidence="5">The sequence shown here is derived from an EMBL/GenBank/DDBJ whole genome shotgun (WGS) entry which is preliminary data.</text>
</comment>
<dbReference type="InterPro" id="IPR015421">
    <property type="entry name" value="PyrdxlP-dep_Trfase_major"/>
</dbReference>
<dbReference type="GO" id="GO:0016829">
    <property type="term" value="F:lyase activity"/>
    <property type="evidence" value="ECO:0007669"/>
    <property type="project" value="UniProtKB-KW"/>
</dbReference>
<keyword evidence="3" id="KW-0663">Pyridoxal phosphate</keyword>
<dbReference type="STRING" id="907348.TresaDRAFT_1530"/>
<evidence type="ECO:0000256" key="2">
    <source>
        <dbReference type="ARBA" id="ARBA00006966"/>
    </source>
</evidence>
<dbReference type="PATRIC" id="fig|907348.3.peg.989"/>
<comment type="cofactor">
    <cofactor evidence="1">
        <name>pyridoxal 5'-phosphate</name>
        <dbReference type="ChEBI" id="CHEBI:597326"/>
    </cofactor>
</comment>
<evidence type="ECO:0000313" key="5">
    <source>
        <dbReference type="EMBL" id="EIC02266.1"/>
    </source>
</evidence>
<dbReference type="EMBL" id="AGRW01000041">
    <property type="protein sequence ID" value="EIC02266.1"/>
    <property type="molecule type" value="Genomic_DNA"/>
</dbReference>
<dbReference type="PANTHER" id="PTHR48097:SF5">
    <property type="entry name" value="LOW SPECIFICITY L-THREONINE ALDOLASE"/>
    <property type="match status" value="1"/>
</dbReference>
<organism evidence="5 6">
    <name type="scientific">Treponema saccharophilum DSM 2985</name>
    <dbReference type="NCBI Taxonomy" id="907348"/>
    <lineage>
        <taxon>Bacteria</taxon>
        <taxon>Pseudomonadati</taxon>
        <taxon>Spirochaetota</taxon>
        <taxon>Spirochaetia</taxon>
        <taxon>Spirochaetales</taxon>
        <taxon>Treponemataceae</taxon>
        <taxon>Treponema</taxon>
    </lineage>
</organism>
<dbReference type="InterPro" id="IPR015422">
    <property type="entry name" value="PyrdxlP-dep_Trfase_small"/>
</dbReference>
<keyword evidence="6" id="KW-1185">Reference proteome</keyword>
<evidence type="ECO:0000259" key="4">
    <source>
        <dbReference type="Pfam" id="PF01212"/>
    </source>
</evidence>
<reference evidence="5 6" key="1">
    <citation type="submission" date="2011-09" db="EMBL/GenBank/DDBJ databases">
        <title>The draft genome of Treponema saccharophilum DSM 2985.</title>
        <authorList>
            <consortium name="US DOE Joint Genome Institute (JGI-PGF)"/>
            <person name="Lucas S."/>
            <person name="Copeland A."/>
            <person name="Lapidus A."/>
            <person name="Glavina del Rio T."/>
            <person name="Dalin E."/>
            <person name="Tice H."/>
            <person name="Bruce D."/>
            <person name="Goodwin L."/>
            <person name="Pitluck S."/>
            <person name="Peters L."/>
            <person name="Kyrpides N."/>
            <person name="Mavromatis K."/>
            <person name="Ivanova N."/>
            <person name="Markowitz V."/>
            <person name="Cheng J.-F."/>
            <person name="Hugenholtz P."/>
            <person name="Woyke T."/>
            <person name="Wu D."/>
            <person name="Gronow S."/>
            <person name="Wellnitz S."/>
            <person name="Brambilla E."/>
            <person name="Klenk H.-P."/>
            <person name="Eisen J.A."/>
        </authorList>
    </citation>
    <scope>NUCLEOTIDE SEQUENCE [LARGE SCALE GENOMIC DNA]</scope>
    <source>
        <strain evidence="5 6">DSM 2985</strain>
    </source>
</reference>
<evidence type="ECO:0000313" key="6">
    <source>
        <dbReference type="Proteomes" id="UP000003571"/>
    </source>
</evidence>
<comment type="similarity">
    <text evidence="2">Belongs to the threonine aldolase family.</text>
</comment>
<dbReference type="Pfam" id="PF01212">
    <property type="entry name" value="Beta_elim_lyase"/>
    <property type="match status" value="1"/>
</dbReference>
<sequence>MTFESDYTQGAHPKILERLVETNMVQESGYGADSFCKSAQEKIRAALGNDSAQITFISGGTQANQIVLDSLARPFEGIVAATTGHINCHEAGAVEFTGRKVLAIPSHDGKIRAGELLKFIEDFESDGSREHMVFPGPVYISFPTEYGTLYSKKELSEIHEVCESRGMPLFIDGARLGYGLASDSCDISIKDLSSLCEAFTIGGTKVGALCGEAVVFTKGNEPAHFQNFVKKHGALMAKGRLMGVQFDTLFTDDLYLKISRRAIENAMLMKEGLSRMNFEFLIDSPTNQQFVILDEEFAKKLAKEIGFSVWEKCGNGKIAVRFATSWATEREEVERLLSAIERLR</sequence>
<dbReference type="PANTHER" id="PTHR48097">
    <property type="entry name" value="L-THREONINE ALDOLASE-RELATED"/>
    <property type="match status" value="1"/>
</dbReference>
<proteinExistence type="inferred from homology"/>
<dbReference type="Gene3D" id="3.40.640.10">
    <property type="entry name" value="Type I PLP-dependent aspartate aminotransferase-like (Major domain)"/>
    <property type="match status" value="1"/>
</dbReference>